<dbReference type="AlphaFoldDB" id="A0A3N1XWL5"/>
<evidence type="ECO:0000313" key="2">
    <source>
        <dbReference type="Proteomes" id="UP000273083"/>
    </source>
</evidence>
<name>A0A3N1XWL5_9FIRM</name>
<reference evidence="1 2" key="1">
    <citation type="submission" date="2018-11" db="EMBL/GenBank/DDBJ databases">
        <title>Genomic Encyclopedia of Type Strains, Phase IV (KMG-IV): sequencing the most valuable type-strain genomes for metagenomic binning, comparative biology and taxonomic classification.</title>
        <authorList>
            <person name="Goeker M."/>
        </authorList>
    </citation>
    <scope>NUCLEOTIDE SEQUENCE [LARGE SCALE GENOMIC DNA]</scope>
    <source>
        <strain evidence="1 2">DSM 26537</strain>
    </source>
</reference>
<dbReference type="Pfam" id="PF07873">
    <property type="entry name" value="YabP"/>
    <property type="match status" value="1"/>
</dbReference>
<dbReference type="Proteomes" id="UP000273083">
    <property type="component" value="Unassembled WGS sequence"/>
</dbReference>
<keyword evidence="2" id="KW-1185">Reference proteome</keyword>
<accession>A0A3N1XWL5</accession>
<protein>
    <submittedName>
        <fullName evidence="1">Sporulation protein YqfC</fullName>
    </submittedName>
</protein>
<dbReference type="RefSeq" id="WP_243115316.1">
    <property type="nucleotide sequence ID" value="NZ_RJVG01000003.1"/>
</dbReference>
<dbReference type="EMBL" id="RJVG01000003">
    <property type="protein sequence ID" value="ROR29327.1"/>
    <property type="molecule type" value="Genomic_DNA"/>
</dbReference>
<organism evidence="1 2">
    <name type="scientific">Mobilisporobacter senegalensis</name>
    <dbReference type="NCBI Taxonomy" id="1329262"/>
    <lineage>
        <taxon>Bacteria</taxon>
        <taxon>Bacillati</taxon>
        <taxon>Bacillota</taxon>
        <taxon>Clostridia</taxon>
        <taxon>Lachnospirales</taxon>
        <taxon>Lachnospiraceae</taxon>
        <taxon>Mobilisporobacter</taxon>
    </lineage>
</organism>
<comment type="caution">
    <text evidence="1">The sequence shown here is derived from an EMBL/GenBank/DDBJ whole genome shotgun (WGS) entry which is preliminary data.</text>
</comment>
<gene>
    <name evidence="1" type="ORF">EDD66_103263</name>
</gene>
<dbReference type="InterPro" id="IPR022476">
    <property type="entry name" value="Spore_YabP/YqfC"/>
</dbReference>
<sequence>MKKKFKSNHDKFKKSNSSIYSQFEKSMKKTSPVEKENYLETLSSQLKLPADILAGAPIVTATGRNQIYVENYKGIIEYTGKVIKIQTKLCKVCIEGSNLNIDYYTNDEMQISGIINTISYR</sequence>
<proteinExistence type="predicted"/>
<evidence type="ECO:0000313" key="1">
    <source>
        <dbReference type="EMBL" id="ROR29327.1"/>
    </source>
</evidence>